<name>A0A381Y1T2_9ZZZZ</name>
<gene>
    <name evidence="2" type="ORF">METZ01_LOCUS123828</name>
</gene>
<proteinExistence type="predicted"/>
<organism evidence="2">
    <name type="scientific">marine metagenome</name>
    <dbReference type="NCBI Taxonomy" id="408172"/>
    <lineage>
        <taxon>unclassified sequences</taxon>
        <taxon>metagenomes</taxon>
        <taxon>ecological metagenomes</taxon>
    </lineage>
</organism>
<protein>
    <submittedName>
        <fullName evidence="2">Uncharacterized protein</fullName>
    </submittedName>
</protein>
<dbReference type="EMBL" id="UINC01017200">
    <property type="protein sequence ID" value="SVA70974.1"/>
    <property type="molecule type" value="Genomic_DNA"/>
</dbReference>
<feature type="compositionally biased region" description="Basic and acidic residues" evidence="1">
    <location>
        <begin position="1"/>
        <end position="14"/>
    </location>
</feature>
<feature type="non-terminal residue" evidence="2">
    <location>
        <position position="1"/>
    </location>
</feature>
<accession>A0A381Y1T2</accession>
<evidence type="ECO:0000256" key="1">
    <source>
        <dbReference type="SAM" id="MobiDB-lite"/>
    </source>
</evidence>
<feature type="region of interest" description="Disordered" evidence="1">
    <location>
        <begin position="1"/>
        <end position="38"/>
    </location>
</feature>
<reference evidence="2" key="1">
    <citation type="submission" date="2018-05" db="EMBL/GenBank/DDBJ databases">
        <authorList>
            <person name="Lanie J.A."/>
            <person name="Ng W.-L."/>
            <person name="Kazmierczak K.M."/>
            <person name="Andrzejewski T.M."/>
            <person name="Davidsen T.M."/>
            <person name="Wayne K.J."/>
            <person name="Tettelin H."/>
            <person name="Glass J.I."/>
            <person name="Rusch D."/>
            <person name="Podicherti R."/>
            <person name="Tsui H.-C.T."/>
            <person name="Winkler M.E."/>
        </authorList>
    </citation>
    <scope>NUCLEOTIDE SEQUENCE</scope>
</reference>
<sequence length="72" mass="7643">EADLDAILKDRIAASDDDDEEEEEGAPPKAPSPAGLVERQETEIHCPHCFLLVQAKTVAEMGECGHCGGPIS</sequence>
<evidence type="ECO:0000313" key="2">
    <source>
        <dbReference type="EMBL" id="SVA70974.1"/>
    </source>
</evidence>
<feature type="compositionally biased region" description="Acidic residues" evidence="1">
    <location>
        <begin position="15"/>
        <end position="25"/>
    </location>
</feature>
<dbReference type="AlphaFoldDB" id="A0A381Y1T2"/>